<accession>A0ABQ7W7H1</accession>
<proteinExistence type="predicted"/>
<evidence type="ECO:0000313" key="2">
    <source>
        <dbReference type="Proteomes" id="UP000826656"/>
    </source>
</evidence>
<dbReference type="PANTHER" id="PTHR32108">
    <property type="entry name" value="DNA-DIRECTED RNA POLYMERASE SUBUNIT ALPHA"/>
    <property type="match status" value="1"/>
</dbReference>
<dbReference type="EMBL" id="JAIVGD010000003">
    <property type="protein sequence ID" value="KAH0776692.1"/>
    <property type="molecule type" value="Genomic_DNA"/>
</dbReference>
<sequence>MRKKTAESFREYAIRWREQAARVKPPMKEYEMIDVFLQAQEADYFHYLLSVVGKTFAEVIKIGEMVENGIKSEKIVSQVALRAMTQVIKIGSRNLGGKKMKEDVATIVPGTQRNSGGPLYQYAPSQFHHYHPRQGTQYFMVPP</sequence>
<protein>
    <recommendedName>
        <fullName evidence="3">Gag-pol polyprotein</fullName>
    </recommendedName>
</protein>
<dbReference type="PANTHER" id="PTHR32108:SF9">
    <property type="entry name" value="REVERSE TRANSCRIPTASE RNASE H-LIKE DOMAIN-CONTAINING PROTEIN"/>
    <property type="match status" value="1"/>
</dbReference>
<dbReference type="Proteomes" id="UP000826656">
    <property type="component" value="Unassembled WGS sequence"/>
</dbReference>
<gene>
    <name evidence="1" type="ORF">KY290_008103</name>
</gene>
<evidence type="ECO:0000313" key="1">
    <source>
        <dbReference type="EMBL" id="KAH0776692.1"/>
    </source>
</evidence>
<comment type="caution">
    <text evidence="1">The sequence shown here is derived from an EMBL/GenBank/DDBJ whole genome shotgun (WGS) entry which is preliminary data.</text>
</comment>
<keyword evidence="2" id="KW-1185">Reference proteome</keyword>
<name>A0ABQ7W7H1_SOLTU</name>
<reference evidence="1 2" key="1">
    <citation type="journal article" date="2021" name="bioRxiv">
        <title>Chromosome-scale and haplotype-resolved genome assembly of a tetraploid potato cultivar.</title>
        <authorList>
            <person name="Sun H."/>
            <person name="Jiao W.-B."/>
            <person name="Krause K."/>
            <person name="Campoy J.A."/>
            <person name="Goel M."/>
            <person name="Folz-Donahue K."/>
            <person name="Kukat C."/>
            <person name="Huettel B."/>
            <person name="Schneeberger K."/>
        </authorList>
    </citation>
    <scope>NUCLEOTIDE SEQUENCE [LARGE SCALE GENOMIC DNA]</scope>
    <source>
        <strain evidence="1">SolTubOtavaFocal</strain>
        <tissue evidence="1">Leaves</tissue>
    </source>
</reference>
<evidence type="ECO:0008006" key="3">
    <source>
        <dbReference type="Google" id="ProtNLM"/>
    </source>
</evidence>
<organism evidence="1 2">
    <name type="scientific">Solanum tuberosum</name>
    <name type="common">Potato</name>
    <dbReference type="NCBI Taxonomy" id="4113"/>
    <lineage>
        <taxon>Eukaryota</taxon>
        <taxon>Viridiplantae</taxon>
        <taxon>Streptophyta</taxon>
        <taxon>Embryophyta</taxon>
        <taxon>Tracheophyta</taxon>
        <taxon>Spermatophyta</taxon>
        <taxon>Magnoliopsida</taxon>
        <taxon>eudicotyledons</taxon>
        <taxon>Gunneridae</taxon>
        <taxon>Pentapetalae</taxon>
        <taxon>asterids</taxon>
        <taxon>lamiids</taxon>
        <taxon>Solanales</taxon>
        <taxon>Solanaceae</taxon>
        <taxon>Solanoideae</taxon>
        <taxon>Solaneae</taxon>
        <taxon>Solanum</taxon>
    </lineage>
</organism>